<comment type="caution">
    <text evidence="18">The sequence shown here is derived from an EMBL/GenBank/DDBJ whole genome shotgun (WGS) entry which is preliminary data.</text>
</comment>
<dbReference type="PROSITE" id="PS51918">
    <property type="entry name" value="RADICAL_SAM"/>
    <property type="match status" value="1"/>
</dbReference>
<dbReference type="SUPFAM" id="SSF102114">
    <property type="entry name" value="Radical SAM enzymes"/>
    <property type="match status" value="1"/>
</dbReference>
<feature type="binding site" evidence="14">
    <location>
        <position position="71"/>
    </location>
    <ligand>
        <name>[4Fe-4S] cluster</name>
        <dbReference type="ChEBI" id="CHEBI:49883"/>
        <label>1</label>
    </ligand>
</feature>
<evidence type="ECO:0000256" key="4">
    <source>
        <dbReference type="ARBA" id="ARBA00022679"/>
    </source>
</evidence>
<dbReference type="SFLD" id="SFLDG01061">
    <property type="entry name" value="methylthiotransferase"/>
    <property type="match status" value="1"/>
</dbReference>
<dbReference type="AlphaFoldDB" id="A0A2A6F5S2"/>
<keyword evidence="9 14" id="KW-0411">Iron-sulfur</keyword>
<dbReference type="CDD" id="cd01335">
    <property type="entry name" value="Radical_SAM"/>
    <property type="match status" value="1"/>
</dbReference>
<comment type="function">
    <text evidence="1 14">Catalyzes the methylthiolation of N6-(dimethylallyl)adenosine (i(6)A), leading to the formation of 2-methylthio-N6-(dimethylallyl)adenosine (ms(2)i(6)A) at position 37 in tRNAs that read codons beginning with uridine.</text>
</comment>
<dbReference type="InterPro" id="IPR006638">
    <property type="entry name" value="Elp3/MiaA/NifB-like_rSAM"/>
</dbReference>
<evidence type="ECO:0000256" key="5">
    <source>
        <dbReference type="ARBA" id="ARBA00022691"/>
    </source>
</evidence>
<dbReference type="GO" id="GO:0046872">
    <property type="term" value="F:metal ion binding"/>
    <property type="evidence" value="ECO:0007669"/>
    <property type="project" value="UniProtKB-KW"/>
</dbReference>
<dbReference type="PROSITE" id="PS50926">
    <property type="entry name" value="TRAM"/>
    <property type="match status" value="1"/>
</dbReference>
<feature type="binding site" evidence="14">
    <location>
        <position position="35"/>
    </location>
    <ligand>
        <name>[4Fe-4S] cluster</name>
        <dbReference type="ChEBI" id="CHEBI:49883"/>
        <label>1</label>
    </ligand>
</feature>
<evidence type="ECO:0000256" key="11">
    <source>
        <dbReference type="ARBA" id="ARBA00068570"/>
    </source>
</evidence>
<dbReference type="SFLD" id="SFLDS00029">
    <property type="entry name" value="Radical_SAM"/>
    <property type="match status" value="1"/>
</dbReference>
<name>A0A2A6F5S2_9HYPH</name>
<dbReference type="Pfam" id="PF01938">
    <property type="entry name" value="TRAM"/>
    <property type="match status" value="1"/>
</dbReference>
<keyword evidence="8 14" id="KW-0408">Iron</keyword>
<gene>
    <name evidence="14" type="primary">miaB</name>
    <name evidence="18" type="ORF">CN311_30715</name>
</gene>
<dbReference type="InterPro" id="IPR007197">
    <property type="entry name" value="rSAM"/>
</dbReference>
<evidence type="ECO:0000256" key="10">
    <source>
        <dbReference type="ARBA" id="ARBA00033765"/>
    </source>
</evidence>
<comment type="similarity">
    <text evidence="14">Belongs to the methylthiotransferase family. MiaB subfamily.</text>
</comment>
<dbReference type="Pfam" id="PF00919">
    <property type="entry name" value="UPF0004"/>
    <property type="match status" value="1"/>
</dbReference>
<comment type="subunit">
    <text evidence="14">Monomer.</text>
</comment>
<evidence type="ECO:0000256" key="8">
    <source>
        <dbReference type="ARBA" id="ARBA00023004"/>
    </source>
</evidence>
<keyword evidence="2 14" id="KW-0004">4Fe-4S</keyword>
<dbReference type="EMBL" id="NWQG01000277">
    <property type="protein sequence ID" value="PDQ17297.1"/>
    <property type="molecule type" value="Genomic_DNA"/>
</dbReference>
<dbReference type="PANTHER" id="PTHR43020">
    <property type="entry name" value="CDK5 REGULATORY SUBUNIT-ASSOCIATED PROTEIN 1"/>
    <property type="match status" value="1"/>
</dbReference>
<evidence type="ECO:0000256" key="9">
    <source>
        <dbReference type="ARBA" id="ARBA00023014"/>
    </source>
</evidence>
<dbReference type="EC" id="2.8.4.3" evidence="10 14"/>
<feature type="domain" description="MTTase N-terminal" evidence="16">
    <location>
        <begin position="26"/>
        <end position="146"/>
    </location>
</feature>
<dbReference type="InterPro" id="IPR058240">
    <property type="entry name" value="rSAM_sf"/>
</dbReference>
<keyword evidence="7 14" id="KW-0479">Metal-binding</keyword>
<keyword evidence="3 14" id="KW-0963">Cytoplasm</keyword>
<feature type="domain" description="Radical SAM core" evidence="17">
    <location>
        <begin position="173"/>
        <end position="409"/>
    </location>
</feature>
<feature type="binding site" evidence="14">
    <location>
        <position position="109"/>
    </location>
    <ligand>
        <name>[4Fe-4S] cluster</name>
        <dbReference type="ChEBI" id="CHEBI:49883"/>
        <label>1</label>
    </ligand>
</feature>
<evidence type="ECO:0000259" key="16">
    <source>
        <dbReference type="PROSITE" id="PS51449"/>
    </source>
</evidence>
<dbReference type="Gene3D" id="3.80.30.20">
    <property type="entry name" value="tm_1862 like domain"/>
    <property type="match status" value="1"/>
</dbReference>
<dbReference type="InterPro" id="IPR005839">
    <property type="entry name" value="Methylthiotransferase"/>
</dbReference>
<evidence type="ECO:0000313" key="18">
    <source>
        <dbReference type="EMBL" id="PDQ17297.1"/>
    </source>
</evidence>
<evidence type="ECO:0000256" key="6">
    <source>
        <dbReference type="ARBA" id="ARBA00022694"/>
    </source>
</evidence>
<dbReference type="NCBIfam" id="TIGR00089">
    <property type="entry name" value="MiaB/RimO family radical SAM methylthiotransferase"/>
    <property type="match status" value="1"/>
</dbReference>
<dbReference type="InterPro" id="IPR013848">
    <property type="entry name" value="Methylthiotransferase_N"/>
</dbReference>
<keyword evidence="4 14" id="KW-0808">Transferase</keyword>
<reference evidence="18 19" key="1">
    <citation type="submission" date="2017-09" db="EMBL/GenBank/DDBJ databases">
        <title>Mesorhizobum sanjuanii sp. nov. isolated from nodules of Lotus tenuis in saline-alkaline lowlands of Flooding Pampa.</title>
        <authorList>
            <person name="Sannazzaro A.I."/>
            <person name="Torres Tejerizo G.A."/>
            <person name="Fontana F."/>
            <person name="Cumpa Velazquez L.M."/>
            <person name="Hansen L."/>
            <person name="Pistorio M."/>
            <person name="Estrella M.J."/>
        </authorList>
    </citation>
    <scope>NUCLEOTIDE SEQUENCE [LARGE SCALE GENOMIC DNA]</scope>
    <source>
        <strain evidence="18 19">BSA136</strain>
    </source>
</reference>
<dbReference type="SFLD" id="SFLDG01082">
    <property type="entry name" value="B12-binding_domain_containing"/>
    <property type="match status" value="1"/>
</dbReference>
<evidence type="ECO:0000256" key="13">
    <source>
        <dbReference type="ARBA" id="ARBA00081141"/>
    </source>
</evidence>
<evidence type="ECO:0000256" key="1">
    <source>
        <dbReference type="ARBA" id="ARBA00003234"/>
    </source>
</evidence>
<dbReference type="InterPro" id="IPR023404">
    <property type="entry name" value="rSAM_horseshoe"/>
</dbReference>
<comment type="subcellular location">
    <subcellularLocation>
        <location evidence="14">Cytoplasm</location>
    </subcellularLocation>
</comment>
<sequence>MDLNTIERKDTDIAAESAALPSAAAKKVFVKTYGCQMNVYDSQRMTDALSADGYVATDAIGEADLVLLNTCHIREKAAEKVYSELGRIREMKAERAQAGREMLIGVAGCVAQAEGAEIIRRSPAVDLVIGPQTYHRLPDVLARVRGGEKIVETDYAIEDKFDHLPQPRRAEIIKRGVTAFLTVQEGCDKFCTFCVVPYTRGSEVSRPVAQIVAEAERLAAAGVREVTLLGQNVNAWHGQGDTKGGKTEEWGLGRLLFRLAEIPGLARLRYTTSHPRDMDDELIEAHRDLPALMPYLHLPVQSGSDRILKAMNRRHTAKDYLALLDRIRAARPDIALSGDFIVGFPGETDADFEATMELVRQVNYASAFSFKYSPRPGTPGAEMAGHVPEAVKDERLQQLQALLLKQQQDFGLSLVGRTIDTLIEKPGRQAGQKVGRSPWLQPVIVDEKAGEIGDIIQVRITKTGYNSLFAELA</sequence>
<dbReference type="RefSeq" id="WP_097577335.1">
    <property type="nucleotide sequence ID" value="NZ_NWQG01000277.1"/>
</dbReference>
<comment type="catalytic activity">
    <reaction evidence="14">
        <text>N(6)-dimethylallyladenosine(37) in tRNA + (sulfur carrier)-SH + AH2 + 2 S-adenosyl-L-methionine = 2-methylsulfanyl-N(6)-dimethylallyladenosine(37) in tRNA + (sulfur carrier)-H + 5'-deoxyadenosine + L-methionine + A + S-adenosyl-L-homocysteine + 2 H(+)</text>
        <dbReference type="Rhea" id="RHEA:37067"/>
        <dbReference type="Rhea" id="RHEA-COMP:10375"/>
        <dbReference type="Rhea" id="RHEA-COMP:10376"/>
        <dbReference type="Rhea" id="RHEA-COMP:14737"/>
        <dbReference type="Rhea" id="RHEA-COMP:14739"/>
        <dbReference type="ChEBI" id="CHEBI:13193"/>
        <dbReference type="ChEBI" id="CHEBI:15378"/>
        <dbReference type="ChEBI" id="CHEBI:17319"/>
        <dbReference type="ChEBI" id="CHEBI:17499"/>
        <dbReference type="ChEBI" id="CHEBI:29917"/>
        <dbReference type="ChEBI" id="CHEBI:57844"/>
        <dbReference type="ChEBI" id="CHEBI:57856"/>
        <dbReference type="ChEBI" id="CHEBI:59789"/>
        <dbReference type="ChEBI" id="CHEBI:64428"/>
        <dbReference type="ChEBI" id="CHEBI:74415"/>
        <dbReference type="ChEBI" id="CHEBI:74417"/>
        <dbReference type="EC" id="2.8.4.3"/>
    </reaction>
</comment>
<dbReference type="InterPro" id="IPR038135">
    <property type="entry name" value="Methylthiotransferase_N_sf"/>
</dbReference>
<keyword evidence="19" id="KW-1185">Reference proteome</keyword>
<evidence type="ECO:0000256" key="7">
    <source>
        <dbReference type="ARBA" id="ARBA00022723"/>
    </source>
</evidence>
<feature type="binding site" evidence="14">
    <location>
        <position position="191"/>
    </location>
    <ligand>
        <name>[4Fe-4S] cluster</name>
        <dbReference type="ChEBI" id="CHEBI:49883"/>
        <label>2</label>
        <note>4Fe-4S-S-AdoMet</note>
    </ligand>
</feature>
<dbReference type="PANTHER" id="PTHR43020:SF2">
    <property type="entry name" value="MITOCHONDRIAL TRNA METHYLTHIOTRANSFERASE CDK5RAP1"/>
    <property type="match status" value="1"/>
</dbReference>
<feature type="binding site" evidence="14">
    <location>
        <position position="187"/>
    </location>
    <ligand>
        <name>[4Fe-4S] cluster</name>
        <dbReference type="ChEBI" id="CHEBI:49883"/>
        <label>2</label>
        <note>4Fe-4S-S-AdoMet</note>
    </ligand>
</feature>
<dbReference type="SMART" id="SM00729">
    <property type="entry name" value="Elp3"/>
    <property type="match status" value="1"/>
</dbReference>
<evidence type="ECO:0000259" key="17">
    <source>
        <dbReference type="PROSITE" id="PS51918"/>
    </source>
</evidence>
<evidence type="ECO:0000259" key="15">
    <source>
        <dbReference type="PROSITE" id="PS50926"/>
    </source>
</evidence>
<evidence type="ECO:0000256" key="14">
    <source>
        <dbReference type="HAMAP-Rule" id="MF_01864"/>
    </source>
</evidence>
<comment type="cofactor">
    <cofactor evidence="14">
        <name>[4Fe-4S] cluster</name>
        <dbReference type="ChEBI" id="CHEBI:49883"/>
    </cofactor>
    <text evidence="14">Binds 2 [4Fe-4S] clusters. One cluster is coordinated with 3 cysteines and an exchangeable S-adenosyl-L-methionine.</text>
</comment>
<dbReference type="Gene3D" id="3.40.50.12160">
    <property type="entry name" value="Methylthiotransferase, N-terminal domain"/>
    <property type="match status" value="1"/>
</dbReference>
<accession>A0A2A6F5S2</accession>
<dbReference type="Proteomes" id="UP000219182">
    <property type="component" value="Unassembled WGS sequence"/>
</dbReference>
<dbReference type="GO" id="GO:0051539">
    <property type="term" value="F:4 iron, 4 sulfur cluster binding"/>
    <property type="evidence" value="ECO:0007669"/>
    <property type="project" value="UniProtKB-UniRule"/>
</dbReference>
<feature type="domain" description="TRAM" evidence="15">
    <location>
        <begin position="412"/>
        <end position="473"/>
    </location>
</feature>
<evidence type="ECO:0000256" key="12">
    <source>
        <dbReference type="ARBA" id="ARBA00080698"/>
    </source>
</evidence>
<evidence type="ECO:0000256" key="2">
    <source>
        <dbReference type="ARBA" id="ARBA00022485"/>
    </source>
</evidence>
<dbReference type="HAMAP" id="MF_01864">
    <property type="entry name" value="tRNA_metthiotr_MiaB"/>
    <property type="match status" value="1"/>
</dbReference>
<dbReference type="PROSITE" id="PS51449">
    <property type="entry name" value="MTTASE_N"/>
    <property type="match status" value="1"/>
</dbReference>
<protein>
    <recommendedName>
        <fullName evidence="11 14">tRNA-2-methylthio-N(6)-dimethylallyladenosine synthase</fullName>
        <ecNumber evidence="10 14">2.8.4.3</ecNumber>
    </recommendedName>
    <alternativeName>
        <fullName evidence="13 14">(Dimethylallyl)adenosine tRNA methylthiotransferase MiaB</fullName>
    </alternativeName>
    <alternativeName>
        <fullName evidence="12 14">tRNA-i(6)A37 methylthiotransferase</fullName>
    </alternativeName>
</protein>
<evidence type="ECO:0000256" key="3">
    <source>
        <dbReference type="ARBA" id="ARBA00022490"/>
    </source>
</evidence>
<proteinExistence type="inferred from homology"/>
<dbReference type="SFLD" id="SFLDF00273">
    <property type="entry name" value="(dimethylallyl)adenosine_tRNA"/>
    <property type="match status" value="1"/>
</dbReference>
<dbReference type="InterPro" id="IPR006463">
    <property type="entry name" value="MiaB_methiolase"/>
</dbReference>
<evidence type="ECO:0000313" key="19">
    <source>
        <dbReference type="Proteomes" id="UP000219182"/>
    </source>
</evidence>
<dbReference type="InterPro" id="IPR020612">
    <property type="entry name" value="Methylthiotransferase_CS"/>
</dbReference>
<dbReference type="PROSITE" id="PS01278">
    <property type="entry name" value="MTTASE_RADICAL"/>
    <property type="match status" value="1"/>
</dbReference>
<dbReference type="GO" id="GO:0005829">
    <property type="term" value="C:cytosol"/>
    <property type="evidence" value="ECO:0007669"/>
    <property type="project" value="TreeGrafter"/>
</dbReference>
<keyword evidence="6 14" id="KW-0819">tRNA processing</keyword>
<organism evidence="18 19">
    <name type="scientific">Mesorhizobium sanjuanii</name>
    <dbReference type="NCBI Taxonomy" id="2037900"/>
    <lineage>
        <taxon>Bacteria</taxon>
        <taxon>Pseudomonadati</taxon>
        <taxon>Pseudomonadota</taxon>
        <taxon>Alphaproteobacteria</taxon>
        <taxon>Hyphomicrobiales</taxon>
        <taxon>Phyllobacteriaceae</taxon>
        <taxon>Mesorhizobium</taxon>
    </lineage>
</organism>
<keyword evidence="5 14" id="KW-0949">S-adenosyl-L-methionine</keyword>
<dbReference type="FunFam" id="3.80.30.20:FF:000001">
    <property type="entry name" value="tRNA-2-methylthio-N(6)-dimethylallyladenosine synthase 2"/>
    <property type="match status" value="1"/>
</dbReference>
<feature type="binding site" evidence="14">
    <location>
        <position position="194"/>
    </location>
    <ligand>
        <name>[4Fe-4S] cluster</name>
        <dbReference type="ChEBI" id="CHEBI:49883"/>
        <label>2</label>
        <note>4Fe-4S-S-AdoMet</note>
    </ligand>
</feature>
<dbReference type="Pfam" id="PF04055">
    <property type="entry name" value="Radical_SAM"/>
    <property type="match status" value="1"/>
</dbReference>
<dbReference type="GO" id="GO:0035597">
    <property type="term" value="F:tRNA-2-methylthio-N(6)-dimethylallyladenosine(37) synthase activity"/>
    <property type="evidence" value="ECO:0007669"/>
    <property type="project" value="UniProtKB-EC"/>
</dbReference>
<dbReference type="InterPro" id="IPR002792">
    <property type="entry name" value="TRAM_dom"/>
</dbReference>
<dbReference type="FunFam" id="3.40.50.12160:FF:000003">
    <property type="entry name" value="CDK5 regulatory subunit-associated protein 1"/>
    <property type="match status" value="1"/>
</dbReference>
<dbReference type="NCBIfam" id="TIGR01574">
    <property type="entry name" value="miaB-methiolase"/>
    <property type="match status" value="1"/>
</dbReference>